<feature type="transmembrane region" description="Helical" evidence="1">
    <location>
        <begin position="393"/>
        <end position="411"/>
    </location>
</feature>
<feature type="transmembrane region" description="Helical" evidence="1">
    <location>
        <begin position="418"/>
        <end position="435"/>
    </location>
</feature>
<keyword evidence="1" id="KW-0472">Membrane</keyword>
<evidence type="ECO:0000313" key="2">
    <source>
        <dbReference type="EMBL" id="TWW01119.1"/>
    </source>
</evidence>
<feature type="transmembrane region" description="Helical" evidence="1">
    <location>
        <begin position="12"/>
        <end position="30"/>
    </location>
</feature>
<comment type="caution">
    <text evidence="2">The sequence shown here is derived from an EMBL/GenBank/DDBJ whole genome shotgun (WGS) entry which is preliminary data.</text>
</comment>
<dbReference type="Proteomes" id="UP000318815">
    <property type="component" value="Unassembled WGS sequence"/>
</dbReference>
<feature type="transmembrane region" description="Helical" evidence="1">
    <location>
        <begin position="369"/>
        <end position="387"/>
    </location>
</feature>
<feature type="transmembrane region" description="Helical" evidence="1">
    <location>
        <begin position="297"/>
        <end position="316"/>
    </location>
</feature>
<name>A0A5C6LZL1_9BACT</name>
<feature type="transmembrane region" description="Helical" evidence="1">
    <location>
        <begin position="176"/>
        <end position="193"/>
    </location>
</feature>
<feature type="transmembrane region" description="Helical" evidence="1">
    <location>
        <begin position="50"/>
        <end position="67"/>
    </location>
</feature>
<dbReference type="AlphaFoldDB" id="A0A5C6LZL1"/>
<feature type="transmembrane region" description="Helical" evidence="1">
    <location>
        <begin position="254"/>
        <end position="277"/>
    </location>
</feature>
<proteinExistence type="predicted"/>
<sequence length="463" mass="52519">MTTYFSAVQRRVLKFIWIPVLIYLAFHLPADIHQQNFYKSHSGGPDYLSSVLFFLPFSFAAGYEFLMRKKYKEIAFMILLALAVGGLVTFEFFFRFKAKTHSYGPLSLALALSANFLLLAVRAYLLGGSKLWQRALVGLVITYFTAALSSHIFSFTNPFYGMDFWLREVLTLPFRALYPVLYFTGLFLADNLVSEEGYLEKLKSKLERINSKEYLVLYLFLSMVCLFGATAFGFNLNMFLNKVMGYRSFETGYYSVYVVMVFVVCYGTVCAAAGYLLRNIIISRMNTIGSDNGWLYVLHYSIILNIIPVIVWSNAASVHETEEENAVFYLTKTPSSIGMVIMCIGTVCAFATGFYLLSAMSKYHSSNGYALGFAALCIFSSLLHPMLRKFKEAVYLVLALNGISILLFTLISRGKEGMYVGSMIMAVYLSFYVLMEVFHPNLDKYQLPEETFMDEKNPGEVSF</sequence>
<feature type="transmembrane region" description="Helical" evidence="1">
    <location>
        <begin position="106"/>
        <end position="125"/>
    </location>
</feature>
<dbReference type="EMBL" id="VOHS01000005">
    <property type="protein sequence ID" value="TWW01119.1"/>
    <property type="molecule type" value="Genomic_DNA"/>
</dbReference>
<feature type="transmembrane region" description="Helical" evidence="1">
    <location>
        <begin position="214"/>
        <end position="234"/>
    </location>
</feature>
<protein>
    <submittedName>
        <fullName evidence="2">Uncharacterized protein</fullName>
    </submittedName>
</protein>
<keyword evidence="3" id="KW-1185">Reference proteome</keyword>
<feature type="transmembrane region" description="Helical" evidence="1">
    <location>
        <begin position="336"/>
        <end position="357"/>
    </location>
</feature>
<reference evidence="2 3" key="1">
    <citation type="submission" date="2019-08" db="EMBL/GenBank/DDBJ databases">
        <title>Whole genome sequencing of chitin degrading bacteria Chitinophaga pinensis YS16.</title>
        <authorList>
            <person name="Singh R.P."/>
            <person name="Manchanda G."/>
            <person name="Maurya I.K."/>
            <person name="Joshi N.K."/>
            <person name="Srivastava A.K."/>
        </authorList>
    </citation>
    <scope>NUCLEOTIDE SEQUENCE [LARGE SCALE GENOMIC DNA]</scope>
    <source>
        <strain evidence="2 3">YS-16</strain>
    </source>
</reference>
<feature type="transmembrane region" description="Helical" evidence="1">
    <location>
        <begin position="74"/>
        <end position="94"/>
    </location>
</feature>
<dbReference type="RefSeq" id="WP_146304377.1">
    <property type="nucleotide sequence ID" value="NZ_VOHS01000005.1"/>
</dbReference>
<gene>
    <name evidence="2" type="ORF">FEF09_06525</name>
</gene>
<dbReference type="OrthoDB" id="623052at2"/>
<evidence type="ECO:0000256" key="1">
    <source>
        <dbReference type="SAM" id="Phobius"/>
    </source>
</evidence>
<keyword evidence="1" id="KW-1133">Transmembrane helix</keyword>
<accession>A0A5C6LZL1</accession>
<organism evidence="2 3">
    <name type="scientific">Chitinophaga pinensis</name>
    <dbReference type="NCBI Taxonomy" id="79329"/>
    <lineage>
        <taxon>Bacteria</taxon>
        <taxon>Pseudomonadati</taxon>
        <taxon>Bacteroidota</taxon>
        <taxon>Chitinophagia</taxon>
        <taxon>Chitinophagales</taxon>
        <taxon>Chitinophagaceae</taxon>
        <taxon>Chitinophaga</taxon>
    </lineage>
</organism>
<feature type="transmembrane region" description="Helical" evidence="1">
    <location>
        <begin position="137"/>
        <end position="156"/>
    </location>
</feature>
<keyword evidence="1" id="KW-0812">Transmembrane</keyword>
<evidence type="ECO:0000313" key="3">
    <source>
        <dbReference type="Proteomes" id="UP000318815"/>
    </source>
</evidence>